<reference evidence="2" key="1">
    <citation type="submission" date="2012-11" db="EMBL/GenBank/DDBJ databases">
        <authorList>
            <person name="Lucero-Rivera Y.E."/>
            <person name="Tovar-Ramirez D."/>
        </authorList>
    </citation>
    <scope>NUCLEOTIDE SEQUENCE [LARGE SCALE GENOMIC DNA]</scope>
    <source>
        <strain evidence="2">Araruama</strain>
    </source>
</reference>
<sequence>MLKTQKQLSLIFSLVLIILMCGSQALSDTYFKKTECQIHADINRVPPSNNNDIWTLTVEHFSEWKYGDTFLFMDLESEPTFRQTPNAMYFEIAPRFNLDKILKQDLIVSNFLGDLYLAFQYNGADKPYIPTSWLGGVSVDILGQPNYGFSNISLYIKDCDRKGAFKEKAPYQNDTSWQITFVWGQPFNVGPLQMEFNGFLDYWQENSLNNKDETYRILLTEPQLRLKLSSFTGKDQFLSNSIVGTEVEISNHFFGEKEGWRINPTLFFAVVF</sequence>
<dbReference type="SUPFAM" id="SSF111364">
    <property type="entry name" value="Tsx-like channel"/>
    <property type="match status" value="1"/>
</dbReference>
<dbReference type="Gene3D" id="2.40.230.20">
    <property type="entry name" value="Nucleoside-specific channel-forming protein, Tsx-like"/>
    <property type="match status" value="1"/>
</dbReference>
<evidence type="ECO:0000313" key="1">
    <source>
        <dbReference type="EMBL" id="ETR74220.1"/>
    </source>
</evidence>
<dbReference type="EMBL" id="ATBP01000016">
    <property type="protein sequence ID" value="ETR74220.1"/>
    <property type="molecule type" value="Genomic_DNA"/>
</dbReference>
<dbReference type="InterPro" id="IPR036777">
    <property type="entry name" value="Channel_Tsx-like_sf"/>
</dbReference>
<dbReference type="GO" id="GO:0009279">
    <property type="term" value="C:cell outer membrane"/>
    <property type="evidence" value="ECO:0007669"/>
    <property type="project" value="InterPro"/>
</dbReference>
<gene>
    <name evidence="1" type="ORF">OMM_00370</name>
</gene>
<dbReference type="Proteomes" id="UP000189670">
    <property type="component" value="Unassembled WGS sequence"/>
</dbReference>
<protein>
    <submittedName>
        <fullName evidence="1">Outer membrane channel-forming protein</fullName>
    </submittedName>
</protein>
<dbReference type="Pfam" id="PF16412">
    <property type="entry name" value="DUF5020"/>
    <property type="match status" value="1"/>
</dbReference>
<evidence type="ECO:0000313" key="2">
    <source>
        <dbReference type="Proteomes" id="UP000189670"/>
    </source>
</evidence>
<organism evidence="1 2">
    <name type="scientific">Candidatus Magnetoglobus multicellularis str. Araruama</name>
    <dbReference type="NCBI Taxonomy" id="890399"/>
    <lineage>
        <taxon>Bacteria</taxon>
        <taxon>Pseudomonadati</taxon>
        <taxon>Thermodesulfobacteriota</taxon>
        <taxon>Desulfobacteria</taxon>
        <taxon>Desulfobacterales</taxon>
        <taxon>Desulfobacteraceae</taxon>
        <taxon>Candidatus Magnetoglobus</taxon>
    </lineage>
</organism>
<name>A0A1V1PHF2_9BACT</name>
<accession>A0A1V1PHF2</accession>
<proteinExistence type="predicted"/>
<comment type="caution">
    <text evidence="1">The sequence shown here is derived from an EMBL/GenBank/DDBJ whole genome shotgun (WGS) entry which is preliminary data.</text>
</comment>
<dbReference type="AlphaFoldDB" id="A0A1V1PHF2"/>